<keyword evidence="6" id="KW-1185">Reference proteome</keyword>
<sequence length="46" mass="4923">MIVRHRSSHWSLGARECAPDNGRSGSLVLEVCQAAEMVLDSVVSAP</sequence>
<dbReference type="Proteomes" id="UP000774804">
    <property type="component" value="Unassembled WGS sequence"/>
</dbReference>
<reference evidence="1" key="2">
    <citation type="submission" date="2018-10" db="EMBL/GenBank/DDBJ databases">
        <title>Effector identification in a new, highly contiguous assembly of the strawberry crown rot pathogen Phytophthora cactorum.</title>
        <authorList>
            <person name="Armitage A.D."/>
            <person name="Nellist C.F."/>
            <person name="Bates H."/>
            <person name="Vickerstaff R.J."/>
            <person name="Harrison R.J."/>
        </authorList>
    </citation>
    <scope>NUCLEOTIDE SEQUENCE</scope>
    <source>
        <strain evidence="1">15-7</strain>
        <strain evidence="2">4032</strain>
        <strain evidence="3">4040</strain>
        <strain evidence="4">P421</strain>
    </source>
</reference>
<name>A0A329RSB0_9STRA</name>
<dbReference type="EMBL" id="RCMK01001718">
    <property type="protein sequence ID" value="KAG2889469.1"/>
    <property type="molecule type" value="Genomic_DNA"/>
</dbReference>
<evidence type="ECO:0000313" key="3">
    <source>
        <dbReference type="EMBL" id="KAG2889469.1"/>
    </source>
</evidence>
<dbReference type="Proteomes" id="UP000760860">
    <property type="component" value="Unassembled WGS sequence"/>
</dbReference>
<evidence type="ECO:0000313" key="1">
    <source>
        <dbReference type="EMBL" id="KAG2823453.1"/>
    </source>
</evidence>
<protein>
    <submittedName>
        <fullName evidence="5">Uncharacterized protein</fullName>
    </submittedName>
</protein>
<dbReference type="VEuPathDB" id="FungiDB:PC110_g16021"/>
<dbReference type="Proteomes" id="UP000736787">
    <property type="component" value="Unassembled WGS sequence"/>
</dbReference>
<gene>
    <name evidence="5" type="ORF">PC110_g16021</name>
    <name evidence="1" type="ORF">PC113_g22182</name>
    <name evidence="2" type="ORF">PC115_g22110</name>
    <name evidence="3" type="ORF">PC117_g24683</name>
    <name evidence="4" type="ORF">PC129_g4034</name>
</gene>
<dbReference type="AlphaFoldDB" id="A0A329RSB0"/>
<dbReference type="Proteomes" id="UP000251314">
    <property type="component" value="Unassembled WGS sequence"/>
</dbReference>
<evidence type="ECO:0000313" key="4">
    <source>
        <dbReference type="EMBL" id="KAG3225330.1"/>
    </source>
</evidence>
<evidence type="ECO:0000313" key="6">
    <source>
        <dbReference type="Proteomes" id="UP000251314"/>
    </source>
</evidence>
<dbReference type="EMBL" id="RCMI01001726">
    <property type="protein sequence ID" value="KAG2881836.1"/>
    <property type="molecule type" value="Genomic_DNA"/>
</dbReference>
<organism evidence="5 6">
    <name type="scientific">Phytophthora cactorum</name>
    <dbReference type="NCBI Taxonomy" id="29920"/>
    <lineage>
        <taxon>Eukaryota</taxon>
        <taxon>Sar</taxon>
        <taxon>Stramenopiles</taxon>
        <taxon>Oomycota</taxon>
        <taxon>Peronosporomycetes</taxon>
        <taxon>Peronosporales</taxon>
        <taxon>Peronosporaceae</taxon>
        <taxon>Phytophthora</taxon>
    </lineage>
</organism>
<evidence type="ECO:0000313" key="2">
    <source>
        <dbReference type="EMBL" id="KAG2881836.1"/>
    </source>
</evidence>
<dbReference type="EMBL" id="MJFZ01000551">
    <property type="protein sequence ID" value="RAW27594.1"/>
    <property type="molecule type" value="Genomic_DNA"/>
</dbReference>
<reference evidence="5 6" key="1">
    <citation type="submission" date="2018-01" db="EMBL/GenBank/DDBJ databases">
        <title>Draft genome of the strawberry crown rot pathogen Phytophthora cactorum.</title>
        <authorList>
            <person name="Armitage A.D."/>
            <person name="Lysoe E."/>
            <person name="Nellist C.F."/>
            <person name="Harrison R.J."/>
            <person name="Brurberg M.B."/>
        </authorList>
    </citation>
    <scope>NUCLEOTIDE SEQUENCE [LARGE SCALE GENOMIC DNA]</scope>
    <source>
        <strain evidence="5 6">10300</strain>
    </source>
</reference>
<evidence type="ECO:0000313" key="5">
    <source>
        <dbReference type="EMBL" id="RAW27594.1"/>
    </source>
</evidence>
<dbReference type="Proteomes" id="UP000735874">
    <property type="component" value="Unassembled WGS sequence"/>
</dbReference>
<dbReference type="EMBL" id="RCMG01001611">
    <property type="protein sequence ID" value="KAG2823453.1"/>
    <property type="molecule type" value="Genomic_DNA"/>
</dbReference>
<accession>A0A329RSB0</accession>
<proteinExistence type="predicted"/>
<comment type="caution">
    <text evidence="5">The sequence shown here is derived from an EMBL/GenBank/DDBJ whole genome shotgun (WGS) entry which is preliminary data.</text>
</comment>
<dbReference type="EMBL" id="RCMV01000086">
    <property type="protein sequence ID" value="KAG3225330.1"/>
    <property type="molecule type" value="Genomic_DNA"/>
</dbReference>